<dbReference type="GO" id="GO:0016705">
    <property type="term" value="F:oxidoreductase activity, acting on paired donors, with incorporation or reduction of molecular oxygen"/>
    <property type="evidence" value="ECO:0007669"/>
    <property type="project" value="InterPro"/>
</dbReference>
<dbReference type="GO" id="GO:0005506">
    <property type="term" value="F:iron ion binding"/>
    <property type="evidence" value="ECO:0007669"/>
    <property type="project" value="InterPro"/>
</dbReference>
<evidence type="ECO:0000256" key="1">
    <source>
        <dbReference type="ARBA" id="ARBA00001971"/>
    </source>
</evidence>
<keyword evidence="11" id="KW-1185">Reference proteome</keyword>
<comment type="similarity">
    <text evidence="2 9">Belongs to the cytochrome P450 family.</text>
</comment>
<evidence type="ECO:0000256" key="5">
    <source>
        <dbReference type="ARBA" id="ARBA00023002"/>
    </source>
</evidence>
<dbReference type="SUPFAM" id="SSF48264">
    <property type="entry name" value="Cytochrome P450"/>
    <property type="match status" value="1"/>
</dbReference>
<organism evidence="10 11">
    <name type="scientific">Lasiosphaeris hirsuta</name>
    <dbReference type="NCBI Taxonomy" id="260670"/>
    <lineage>
        <taxon>Eukaryota</taxon>
        <taxon>Fungi</taxon>
        <taxon>Dikarya</taxon>
        <taxon>Ascomycota</taxon>
        <taxon>Pezizomycotina</taxon>
        <taxon>Sordariomycetes</taxon>
        <taxon>Sordariomycetidae</taxon>
        <taxon>Sordariales</taxon>
        <taxon>Lasiosphaeriaceae</taxon>
        <taxon>Lasiosphaeris</taxon>
    </lineage>
</organism>
<dbReference type="PANTHER" id="PTHR24305">
    <property type="entry name" value="CYTOCHROME P450"/>
    <property type="match status" value="1"/>
</dbReference>
<dbReference type="PRINTS" id="PR00463">
    <property type="entry name" value="EP450I"/>
</dbReference>
<dbReference type="Gene3D" id="1.10.630.10">
    <property type="entry name" value="Cytochrome P450"/>
    <property type="match status" value="1"/>
</dbReference>
<proteinExistence type="inferred from homology"/>
<evidence type="ECO:0000256" key="7">
    <source>
        <dbReference type="ARBA" id="ARBA00023033"/>
    </source>
</evidence>
<evidence type="ECO:0000256" key="2">
    <source>
        <dbReference type="ARBA" id="ARBA00010617"/>
    </source>
</evidence>
<dbReference type="InterPro" id="IPR001128">
    <property type="entry name" value="Cyt_P450"/>
</dbReference>
<keyword evidence="4 8" id="KW-0479">Metal-binding</keyword>
<dbReference type="InterPro" id="IPR036396">
    <property type="entry name" value="Cyt_P450_sf"/>
</dbReference>
<dbReference type="PANTHER" id="PTHR24305:SF157">
    <property type="entry name" value="N-ACETYLTRYPTOPHAN 6-HYDROXYLASE IVOC-RELATED"/>
    <property type="match status" value="1"/>
</dbReference>
<evidence type="ECO:0000256" key="6">
    <source>
        <dbReference type="ARBA" id="ARBA00023004"/>
    </source>
</evidence>
<comment type="cofactor">
    <cofactor evidence="1 8">
        <name>heme</name>
        <dbReference type="ChEBI" id="CHEBI:30413"/>
    </cofactor>
</comment>
<dbReference type="GO" id="GO:0004497">
    <property type="term" value="F:monooxygenase activity"/>
    <property type="evidence" value="ECO:0007669"/>
    <property type="project" value="UniProtKB-KW"/>
</dbReference>
<dbReference type="AlphaFoldDB" id="A0AA40B0A7"/>
<reference evidence="10" key="1">
    <citation type="submission" date="2023-06" db="EMBL/GenBank/DDBJ databases">
        <title>Genome-scale phylogeny and comparative genomics of the fungal order Sordariales.</title>
        <authorList>
            <consortium name="Lawrence Berkeley National Laboratory"/>
            <person name="Hensen N."/>
            <person name="Bonometti L."/>
            <person name="Westerberg I."/>
            <person name="Brannstrom I.O."/>
            <person name="Guillou S."/>
            <person name="Cros-Aarteil S."/>
            <person name="Calhoun S."/>
            <person name="Haridas S."/>
            <person name="Kuo A."/>
            <person name="Mondo S."/>
            <person name="Pangilinan J."/>
            <person name="Riley R."/>
            <person name="Labutti K."/>
            <person name="Andreopoulos B."/>
            <person name="Lipzen A."/>
            <person name="Chen C."/>
            <person name="Yanf M."/>
            <person name="Daum C."/>
            <person name="Ng V."/>
            <person name="Clum A."/>
            <person name="Steindorff A."/>
            <person name="Ohm R."/>
            <person name="Martin F."/>
            <person name="Silar P."/>
            <person name="Natvig D."/>
            <person name="Lalanne C."/>
            <person name="Gautier V."/>
            <person name="Ament-Velasquez S.L."/>
            <person name="Kruys A."/>
            <person name="Hutchinson M.I."/>
            <person name="Powell A.J."/>
            <person name="Barry K."/>
            <person name="Miller A.N."/>
            <person name="Grigoriev I.V."/>
            <person name="Debuchy R."/>
            <person name="Gladieux P."/>
            <person name="Thoren M.H."/>
            <person name="Johannesson H."/>
        </authorList>
    </citation>
    <scope>NUCLEOTIDE SEQUENCE</scope>
    <source>
        <strain evidence="10">SMH4607-1</strain>
    </source>
</reference>
<gene>
    <name evidence="10" type="ORF">B0H67DRAFT_480586</name>
</gene>
<keyword evidence="6 8" id="KW-0408">Iron</keyword>
<dbReference type="PRINTS" id="PR00385">
    <property type="entry name" value="P450"/>
</dbReference>
<evidence type="ECO:0000256" key="9">
    <source>
        <dbReference type="RuleBase" id="RU000461"/>
    </source>
</evidence>
<dbReference type="Proteomes" id="UP001172102">
    <property type="component" value="Unassembled WGS sequence"/>
</dbReference>
<comment type="caution">
    <text evidence="10">The sequence shown here is derived from an EMBL/GenBank/DDBJ whole genome shotgun (WGS) entry which is preliminary data.</text>
</comment>
<evidence type="ECO:0000256" key="3">
    <source>
        <dbReference type="ARBA" id="ARBA00022617"/>
    </source>
</evidence>
<dbReference type="Pfam" id="PF00067">
    <property type="entry name" value="p450"/>
    <property type="match status" value="1"/>
</dbReference>
<keyword evidence="7 9" id="KW-0503">Monooxygenase</keyword>
<sequence>MTNIATQLSVLAVLALIFRSVYRLYFSPLSKFPGPRLAALTSAYEAYYDCFKDGGGRYYVEIARMHDEYGPIVRINPWELHIRDPEWSDVYKVARRASKSRWFYQFLGTAENAFGSESADVHRRRRDALQPYFSATAVARHTPEIERLVSKLVARLFALRGTGAVVCLSDGFRALATDVATAFAFRRPFGHLDVPDFERAGNAAVRRLGTLGLLNRHLNGWVLTFLRFVPPGVALRLSPASLGQLAVVVNEELQSPGKFVEIGAAETNVIRQILNSDLPAEDKSPWRVKEEASSVTLAGTETTGSILAVIVFCLLSEPEKAARLREEIGQAYSRYGRSPVYQELKELSYLTGVVNEGLRIDSPSGRFPRYDPKHDMSYKDWVIPKGTHVSITQNDISFSPDIFPDPHNFLPERWSDEAENKRIAKYFNPFGRGTRNCIGMEIALIEMYLALGRLFAPDVDFTMKLYDCDRENDVELFHDYFSPFPRSYKGVNVAVW</sequence>
<dbReference type="InterPro" id="IPR050121">
    <property type="entry name" value="Cytochrome_P450_monoxygenase"/>
</dbReference>
<feature type="binding site" description="axial binding residue" evidence="8">
    <location>
        <position position="437"/>
    </location>
    <ligand>
        <name>heme</name>
        <dbReference type="ChEBI" id="CHEBI:30413"/>
    </ligand>
    <ligandPart>
        <name>Fe</name>
        <dbReference type="ChEBI" id="CHEBI:18248"/>
    </ligandPart>
</feature>
<dbReference type="InterPro" id="IPR002401">
    <property type="entry name" value="Cyt_P450_E_grp-I"/>
</dbReference>
<dbReference type="EMBL" id="JAUKUA010000002">
    <property type="protein sequence ID" value="KAK0725291.1"/>
    <property type="molecule type" value="Genomic_DNA"/>
</dbReference>
<evidence type="ECO:0000313" key="10">
    <source>
        <dbReference type="EMBL" id="KAK0725291.1"/>
    </source>
</evidence>
<protein>
    <submittedName>
        <fullName evidence="10">Cytochrome P450 CYP682H1</fullName>
    </submittedName>
</protein>
<dbReference type="PROSITE" id="PS00086">
    <property type="entry name" value="CYTOCHROME_P450"/>
    <property type="match status" value="1"/>
</dbReference>
<dbReference type="GO" id="GO:0020037">
    <property type="term" value="F:heme binding"/>
    <property type="evidence" value="ECO:0007669"/>
    <property type="project" value="InterPro"/>
</dbReference>
<evidence type="ECO:0000256" key="4">
    <source>
        <dbReference type="ARBA" id="ARBA00022723"/>
    </source>
</evidence>
<name>A0AA40B0A7_9PEZI</name>
<dbReference type="CDD" id="cd11062">
    <property type="entry name" value="CYP58-like"/>
    <property type="match status" value="1"/>
</dbReference>
<keyword evidence="3 8" id="KW-0349">Heme</keyword>
<accession>A0AA40B0A7</accession>
<evidence type="ECO:0000313" key="11">
    <source>
        <dbReference type="Proteomes" id="UP001172102"/>
    </source>
</evidence>
<evidence type="ECO:0000256" key="8">
    <source>
        <dbReference type="PIRSR" id="PIRSR602401-1"/>
    </source>
</evidence>
<dbReference type="InterPro" id="IPR017972">
    <property type="entry name" value="Cyt_P450_CS"/>
</dbReference>
<keyword evidence="5 9" id="KW-0560">Oxidoreductase</keyword>